<keyword evidence="2" id="KW-1185">Reference proteome</keyword>
<evidence type="ECO:0000313" key="2">
    <source>
        <dbReference type="Proteomes" id="UP000094385"/>
    </source>
</evidence>
<feature type="non-terminal residue" evidence="1">
    <location>
        <position position="164"/>
    </location>
</feature>
<proteinExistence type="predicted"/>
<accession>A0A1E3Q1R2</accession>
<reference evidence="1 2" key="1">
    <citation type="journal article" date="2016" name="Proc. Natl. Acad. Sci. U.S.A.">
        <title>Comparative genomics of biotechnologically important yeasts.</title>
        <authorList>
            <person name="Riley R."/>
            <person name="Haridas S."/>
            <person name="Wolfe K.H."/>
            <person name="Lopes M.R."/>
            <person name="Hittinger C.T."/>
            <person name="Goeker M."/>
            <person name="Salamov A.A."/>
            <person name="Wisecaver J.H."/>
            <person name="Long T.M."/>
            <person name="Calvey C.H."/>
            <person name="Aerts A.L."/>
            <person name="Barry K.W."/>
            <person name="Choi C."/>
            <person name="Clum A."/>
            <person name="Coughlan A.Y."/>
            <person name="Deshpande S."/>
            <person name="Douglass A.P."/>
            <person name="Hanson S.J."/>
            <person name="Klenk H.-P."/>
            <person name="LaButti K.M."/>
            <person name="Lapidus A."/>
            <person name="Lindquist E.A."/>
            <person name="Lipzen A.M."/>
            <person name="Meier-Kolthoff J.P."/>
            <person name="Ohm R.A."/>
            <person name="Otillar R.P."/>
            <person name="Pangilinan J.L."/>
            <person name="Peng Y."/>
            <person name="Rokas A."/>
            <person name="Rosa C.A."/>
            <person name="Scheuner C."/>
            <person name="Sibirny A.A."/>
            <person name="Slot J.C."/>
            <person name="Stielow J.B."/>
            <person name="Sun H."/>
            <person name="Kurtzman C.P."/>
            <person name="Blackwell M."/>
            <person name="Grigoriev I.V."/>
            <person name="Jeffries T.W."/>
        </authorList>
    </citation>
    <scope>NUCLEOTIDE SEQUENCE [LARGE SCALE GENOMIC DNA]</scope>
    <source>
        <strain evidence="1 2">NRRL Y-11557</strain>
    </source>
</reference>
<protein>
    <submittedName>
        <fullName evidence="1">Uncharacterized protein</fullName>
    </submittedName>
</protein>
<organism evidence="1 2">
    <name type="scientific">Lipomyces starkeyi NRRL Y-11557</name>
    <dbReference type="NCBI Taxonomy" id="675824"/>
    <lineage>
        <taxon>Eukaryota</taxon>
        <taxon>Fungi</taxon>
        <taxon>Dikarya</taxon>
        <taxon>Ascomycota</taxon>
        <taxon>Saccharomycotina</taxon>
        <taxon>Lipomycetes</taxon>
        <taxon>Lipomycetales</taxon>
        <taxon>Lipomycetaceae</taxon>
        <taxon>Lipomyces</taxon>
    </lineage>
</organism>
<dbReference type="Proteomes" id="UP000094385">
    <property type="component" value="Unassembled WGS sequence"/>
</dbReference>
<name>A0A1E3Q1R2_LIPST</name>
<evidence type="ECO:0000313" key="1">
    <source>
        <dbReference type="EMBL" id="ODQ71444.1"/>
    </source>
</evidence>
<sequence length="164" mass="16990">MATKIDTVHKAVTEGIAQLHGAGARSQQETRQLSSRISVMETGFDYIFHGGSLVTAAATAAASSSQCQNISMPHPMILKPILAADHPAPVPGSSSPAPPPSFLASSISAPAMPTLFSGRPRCPDQAPSHLGTAVVAPAPGATGPPIPKYKLPRYVLTVSELYRV</sequence>
<dbReference type="EMBL" id="KV454297">
    <property type="protein sequence ID" value="ODQ71444.1"/>
    <property type="molecule type" value="Genomic_DNA"/>
</dbReference>
<gene>
    <name evidence="1" type="ORF">LIPSTDRAFT_73111</name>
</gene>
<dbReference type="AlphaFoldDB" id="A0A1E3Q1R2"/>